<feature type="compositionally biased region" description="Basic and acidic residues" evidence="1">
    <location>
        <begin position="269"/>
        <end position="281"/>
    </location>
</feature>
<dbReference type="AlphaFoldDB" id="A0A0P4W3V8"/>
<feature type="compositionally biased region" description="Polar residues" evidence="1">
    <location>
        <begin position="158"/>
        <end position="175"/>
    </location>
</feature>
<sequence length="1077" mass="120915">MRIMKKKYFKRKDLMRKMKIIRKHKFQNQSSQDCSEGNGDEAKLEMLRSNNSCLARALADQKIETNNWYTEAITLRGELHELREKQIREPVIMNVENMFGETEKQVKEYYESIEVDFNSALDRLVKVVEKLTKVKQLVLGSRTTLENCTQGTPNIFPRTSGSRVTLSSSGVNTAPRQRAVPPMVGGHVLQPVMVPLPKLKIEWNDRTRNHFLVGEDNEHNMSTIGEQSSPENSEVSEEQQSLDAEDDQLQYDVTATPDDNTPNTFELQSPDHLDTNPKTRLSEVQPRRYNLREKTHSPLEQQTPSPVEVHVSNREQRPSRRSRGRGSRRGQGSSSRLSKFHATESSGQSTEGKEVHTSILDDPLEGPSWLLDVGRSRFYSRCRRKTQRQKRGKKSSDVTLDSSDEESDGIVVSPVLSNGGFQGSRSRRKVSPLATAPIDSPPLSLDHSCLDSPSSMRTRLETLEGAGGRRSKRHLKRKQFVESENLEIKGENIFVSLEQDKQIDQGIIPNTQGPVPEVGTPKKMVTNVTSITDNNKGQSCNTSSAFISRSPVALREDADITCKIVTNMDITMPVSNLVVQENPLVIHENPTVIQDNPQTCIEKNIDSSQDELKVTQSKRKFFKTRETELSEEIPVNSEKTPFDLSMLNETVVDVPPFSSTRTTEKENLPPLSAKSPSEYASLCNVSVVLEDVMKQPEYSKTPREFIQSSWKGSQSAECIPSHTPRKLRSVSRRTLQYTVNCDEDNEEIEKPKRARKTRRNGELSSSLDNKSRRTSSAKTLVDDEVVDIEFQESEDKKTNPLTDTDIVGKNLEKCIVLLNKTPTIESSVLLEAELLEAEPLEVLSDIHQQEQPSEKMEDPQVHDEEVEATSGVSPDTQQESSHVETMINTDFIEKEECEGDTQTGTKNDEPEDECVVLEDFCDEEQIQETQGTSQEQTNSEPPVIALSPNTAFEGFQSSETSKNCRKTAYQMKSFFSKPEKGSPVHYSVEVQDSSDTKSIAEISSGDCGRRRRAALKVSSFKEVGLNRKMRRGENNAIIIADSEKSRGRSKSRGSGVKRQRRGRSIAAGKAVESEASS</sequence>
<feature type="compositionally biased region" description="Basic residues" evidence="1">
    <location>
        <begin position="319"/>
        <end position="328"/>
    </location>
</feature>
<dbReference type="EMBL" id="GDRN01091119">
    <property type="protein sequence ID" value="JAI60324.1"/>
    <property type="molecule type" value="Transcribed_RNA"/>
</dbReference>
<feature type="compositionally biased region" description="Polar residues" evidence="1">
    <location>
        <begin position="870"/>
        <end position="880"/>
    </location>
</feature>
<evidence type="ECO:0000313" key="2">
    <source>
        <dbReference type="EMBL" id="JAI60324.1"/>
    </source>
</evidence>
<evidence type="ECO:0000256" key="1">
    <source>
        <dbReference type="SAM" id="MobiDB-lite"/>
    </source>
</evidence>
<feature type="region of interest" description="Disordered" evidence="1">
    <location>
        <begin position="848"/>
        <end position="882"/>
    </location>
</feature>
<feature type="region of interest" description="Disordered" evidence="1">
    <location>
        <begin position="711"/>
        <end position="731"/>
    </location>
</feature>
<feature type="compositionally biased region" description="Basic residues" evidence="1">
    <location>
        <begin position="1047"/>
        <end position="1063"/>
    </location>
</feature>
<feature type="region of interest" description="Disordered" evidence="1">
    <location>
        <begin position="745"/>
        <end position="778"/>
    </location>
</feature>
<reference evidence="2" key="1">
    <citation type="submission" date="2015-09" db="EMBL/GenBank/DDBJ databases">
        <title>Scylla olivacea transcriptome.</title>
        <authorList>
            <person name="Ikhwanuddin M."/>
        </authorList>
    </citation>
    <scope>NUCLEOTIDE SEQUENCE</scope>
</reference>
<feature type="region of interest" description="Disordered" evidence="1">
    <location>
        <begin position="158"/>
        <end position="179"/>
    </location>
</feature>
<protein>
    <submittedName>
        <fullName evidence="2">Uncharacterized protein</fullName>
    </submittedName>
</protein>
<feature type="compositionally biased region" description="Polar residues" evidence="1">
    <location>
        <begin position="220"/>
        <end position="242"/>
    </location>
</feature>
<organism evidence="2">
    <name type="scientific">Scylla olivacea</name>
    <name type="common">Orange mud crab</name>
    <name type="synonym">Cancer olivacea</name>
    <dbReference type="NCBI Taxonomy" id="85551"/>
    <lineage>
        <taxon>Eukaryota</taxon>
        <taxon>Metazoa</taxon>
        <taxon>Ecdysozoa</taxon>
        <taxon>Arthropoda</taxon>
        <taxon>Crustacea</taxon>
        <taxon>Multicrustacea</taxon>
        <taxon>Malacostraca</taxon>
        <taxon>Eumalacostraca</taxon>
        <taxon>Eucarida</taxon>
        <taxon>Decapoda</taxon>
        <taxon>Pleocyemata</taxon>
        <taxon>Brachyura</taxon>
        <taxon>Eubrachyura</taxon>
        <taxon>Portunoidea</taxon>
        <taxon>Portunidae</taxon>
        <taxon>Portuninae</taxon>
        <taxon>Scylla</taxon>
    </lineage>
</organism>
<accession>A0A0P4W3V8</accession>
<feature type="region of interest" description="Disordered" evidence="1">
    <location>
        <begin position="213"/>
        <end position="366"/>
    </location>
</feature>
<feature type="compositionally biased region" description="Basic residues" evidence="1">
    <location>
        <begin position="382"/>
        <end position="393"/>
    </location>
</feature>
<feature type="region of interest" description="Disordered" evidence="1">
    <location>
        <begin position="1036"/>
        <end position="1077"/>
    </location>
</feature>
<proteinExistence type="predicted"/>
<feature type="compositionally biased region" description="Polar residues" evidence="1">
    <location>
        <begin position="251"/>
        <end position="267"/>
    </location>
</feature>
<feature type="compositionally biased region" description="Basic and acidic residues" evidence="1">
    <location>
        <begin position="852"/>
        <end position="863"/>
    </location>
</feature>
<name>A0A0P4W3V8_SCYOL</name>
<feature type="compositionally biased region" description="Polar residues" evidence="1">
    <location>
        <begin position="762"/>
        <end position="778"/>
    </location>
</feature>
<feature type="region of interest" description="Disordered" evidence="1">
    <location>
        <begin position="382"/>
        <end position="439"/>
    </location>
</feature>
<feature type="region of interest" description="Disordered" evidence="1">
    <location>
        <begin position="976"/>
        <end position="995"/>
    </location>
</feature>